<evidence type="ECO:0000256" key="1">
    <source>
        <dbReference type="ARBA" id="ARBA00004288"/>
    </source>
</evidence>
<comment type="subcellular location">
    <subcellularLocation>
        <location evidence="1">Spore core</location>
    </subcellularLocation>
</comment>
<dbReference type="OrthoDB" id="1683648at2"/>
<sequence length="56" mass="6419">MNYKRAKQILEGTGNVTVLYSGESIWIENIDPKTNTALITTFDEEIIVPIRELNEH</sequence>
<gene>
    <name evidence="4" type="ORF">CCE28_16485</name>
</gene>
<dbReference type="EMBL" id="NIBG01000018">
    <property type="protein sequence ID" value="PAB58234.1"/>
    <property type="molecule type" value="Genomic_DNA"/>
</dbReference>
<dbReference type="NCBIfam" id="TIGR02861">
    <property type="entry name" value="SASP_H"/>
    <property type="match status" value="1"/>
</dbReference>
<evidence type="ECO:0000313" key="4">
    <source>
        <dbReference type="EMBL" id="PAB58234.1"/>
    </source>
</evidence>
<evidence type="ECO:0008006" key="6">
    <source>
        <dbReference type="Google" id="ProtNLM"/>
    </source>
</evidence>
<dbReference type="GO" id="GO:0042601">
    <property type="term" value="C:endospore-forming forespore"/>
    <property type="evidence" value="ECO:0007669"/>
    <property type="project" value="InterPro"/>
</dbReference>
<keyword evidence="3" id="KW-0749">Sporulation</keyword>
<proteinExistence type="inferred from homology"/>
<comment type="similarity">
    <text evidence="2">Belongs to the SspH family.</text>
</comment>
<comment type="caution">
    <text evidence="4">The sequence shown here is derived from an EMBL/GenBank/DDBJ whole genome shotgun (WGS) entry which is preliminary data.</text>
</comment>
<evidence type="ECO:0000256" key="2">
    <source>
        <dbReference type="ARBA" id="ARBA00006573"/>
    </source>
</evidence>
<reference evidence="4 5" key="1">
    <citation type="submission" date="2017-06" db="EMBL/GenBank/DDBJ databases">
        <title>Draft genome sequence of anaerobic fermentative bacterium Anaeromicrobium sediminis DY2726D isolated from West Pacific Ocean sediments.</title>
        <authorList>
            <person name="Zeng X."/>
        </authorList>
    </citation>
    <scope>NUCLEOTIDE SEQUENCE [LARGE SCALE GENOMIC DNA]</scope>
    <source>
        <strain evidence="4 5">DY2726D</strain>
    </source>
</reference>
<dbReference type="Pfam" id="PF08141">
    <property type="entry name" value="SspH"/>
    <property type="match status" value="1"/>
</dbReference>
<dbReference type="InterPro" id="IPR012610">
    <property type="entry name" value="SASP_SspH"/>
</dbReference>
<evidence type="ECO:0000256" key="3">
    <source>
        <dbReference type="ARBA" id="ARBA00022969"/>
    </source>
</evidence>
<keyword evidence="5" id="KW-1185">Reference proteome</keyword>
<evidence type="ECO:0000313" key="5">
    <source>
        <dbReference type="Proteomes" id="UP000216024"/>
    </source>
</evidence>
<protein>
    <recommendedName>
        <fullName evidence="6">H-type small acid-soluble spore protein</fullName>
    </recommendedName>
</protein>
<dbReference type="GO" id="GO:0030435">
    <property type="term" value="P:sporulation resulting in formation of a cellular spore"/>
    <property type="evidence" value="ECO:0007669"/>
    <property type="project" value="UniProtKB-KW"/>
</dbReference>
<dbReference type="Proteomes" id="UP000216024">
    <property type="component" value="Unassembled WGS sequence"/>
</dbReference>
<dbReference type="GO" id="GO:0030436">
    <property type="term" value="P:asexual sporulation"/>
    <property type="evidence" value="ECO:0007669"/>
    <property type="project" value="InterPro"/>
</dbReference>
<accession>A0A267MF73</accession>
<organism evidence="4 5">
    <name type="scientific">Anaeromicrobium sediminis</name>
    <dbReference type="NCBI Taxonomy" id="1478221"/>
    <lineage>
        <taxon>Bacteria</taxon>
        <taxon>Bacillati</taxon>
        <taxon>Bacillota</taxon>
        <taxon>Clostridia</taxon>
        <taxon>Peptostreptococcales</taxon>
        <taxon>Thermotaleaceae</taxon>
        <taxon>Anaeromicrobium</taxon>
    </lineage>
</organism>
<name>A0A267MF73_9FIRM</name>
<dbReference type="RefSeq" id="WP_095134836.1">
    <property type="nucleotide sequence ID" value="NZ_NIBG01000018.1"/>
</dbReference>
<dbReference type="AlphaFoldDB" id="A0A267MF73"/>